<evidence type="ECO:0000313" key="2">
    <source>
        <dbReference type="EMBL" id="CAE0256742.1"/>
    </source>
</evidence>
<keyword evidence="1" id="KW-0175">Coiled coil</keyword>
<reference evidence="2" key="1">
    <citation type="submission" date="2021-01" db="EMBL/GenBank/DDBJ databases">
        <authorList>
            <person name="Corre E."/>
            <person name="Pelletier E."/>
            <person name="Niang G."/>
            <person name="Scheremetjew M."/>
            <person name="Finn R."/>
            <person name="Kale V."/>
            <person name="Holt S."/>
            <person name="Cochrane G."/>
            <person name="Meng A."/>
            <person name="Brown T."/>
            <person name="Cohen L."/>
        </authorList>
    </citation>
    <scope>NUCLEOTIDE SEQUENCE</scope>
    <source>
        <strain evidence="2">NIES-2562</strain>
    </source>
</reference>
<feature type="coiled-coil region" evidence="1">
    <location>
        <begin position="94"/>
        <end position="121"/>
    </location>
</feature>
<dbReference type="EMBL" id="HBIB01029144">
    <property type="protein sequence ID" value="CAE0256742.1"/>
    <property type="molecule type" value="Transcribed_RNA"/>
</dbReference>
<evidence type="ECO:0000256" key="1">
    <source>
        <dbReference type="SAM" id="Coils"/>
    </source>
</evidence>
<proteinExistence type="predicted"/>
<dbReference type="AlphaFoldDB" id="A0A7S3DG82"/>
<protein>
    <submittedName>
        <fullName evidence="2">Uncharacterized protein</fullName>
    </submittedName>
</protein>
<sequence length="179" mass="20579">MVAAIEEIKPAKQVRDREALLRQKRRATGETYVSEELRAKKEAEMTSILYKDNPGYKGVKDAFDPSVVVEEDLGFLSKKKKGKKKGQEKYFGRAKSLKAVLKDEEAKIAAELKEADEEDEKPVTVGDIIAKKSPRPRRWYCFVCGNFAKYKNNRMIYRYCSVKCMRILESTLGIERKTD</sequence>
<gene>
    <name evidence="2" type="ORF">PBIL07802_LOCUS18998</name>
</gene>
<accession>A0A7S3DG82</accession>
<organism evidence="2">
    <name type="scientific">Palpitomonas bilix</name>
    <dbReference type="NCBI Taxonomy" id="652834"/>
    <lineage>
        <taxon>Eukaryota</taxon>
        <taxon>Eukaryota incertae sedis</taxon>
    </lineage>
</organism>
<name>A0A7S3DG82_9EUKA</name>